<keyword evidence="2" id="KW-1185">Reference proteome</keyword>
<dbReference type="AlphaFoldDB" id="A0A4R6UGN8"/>
<name>A0A4R6UGN8_9ACTN</name>
<dbReference type="EMBL" id="SNYN01000027">
    <property type="protein sequence ID" value="TDQ46000.1"/>
    <property type="molecule type" value="Genomic_DNA"/>
</dbReference>
<dbReference type="Proteomes" id="UP000295281">
    <property type="component" value="Unassembled WGS sequence"/>
</dbReference>
<reference evidence="1 2" key="1">
    <citation type="submission" date="2019-03" db="EMBL/GenBank/DDBJ databases">
        <title>Genomic Encyclopedia of Type Strains, Phase IV (KMG-IV): sequencing the most valuable type-strain genomes for metagenomic binning, comparative biology and taxonomic classification.</title>
        <authorList>
            <person name="Goeker M."/>
        </authorList>
    </citation>
    <scope>NUCLEOTIDE SEQUENCE [LARGE SCALE GENOMIC DNA]</scope>
    <source>
        <strain evidence="1 2">DSM 46770</strain>
    </source>
</reference>
<evidence type="ECO:0000313" key="1">
    <source>
        <dbReference type="EMBL" id="TDQ46000.1"/>
    </source>
</evidence>
<gene>
    <name evidence="1" type="ORF">EV190_12760</name>
</gene>
<evidence type="ECO:0000313" key="2">
    <source>
        <dbReference type="Proteomes" id="UP000295281"/>
    </source>
</evidence>
<protein>
    <submittedName>
        <fullName evidence="1">Uncharacterized protein</fullName>
    </submittedName>
</protein>
<proteinExistence type="predicted"/>
<accession>A0A4R6UGN8</accession>
<sequence length="32" mass="3190">MTTTICSGCYSLGTTSEGDTCPACKGSGQNTD</sequence>
<organism evidence="1 2">
    <name type="scientific">Actinorugispora endophytica</name>
    <dbReference type="NCBI Taxonomy" id="1605990"/>
    <lineage>
        <taxon>Bacteria</taxon>
        <taxon>Bacillati</taxon>
        <taxon>Actinomycetota</taxon>
        <taxon>Actinomycetes</taxon>
        <taxon>Streptosporangiales</taxon>
        <taxon>Nocardiopsidaceae</taxon>
        <taxon>Actinorugispora</taxon>
    </lineage>
</organism>
<comment type="caution">
    <text evidence="1">The sequence shown here is derived from an EMBL/GenBank/DDBJ whole genome shotgun (WGS) entry which is preliminary data.</text>
</comment>